<sequence>MGKKQTAELLLNIDDFQLQNGQQYAQVMGPRGNHQHEVEFTDGSRKLVTLPPKFRNLVWVKRGHFVVVDPSMGTVSEKVGGEIVHVLFPKHIKMLQQQGQWPGQFSTSKTNDSQPPLRQEEDDDSQDDGDDDLFVNNNRPVLSESESSESDSD</sequence>
<dbReference type="PROSITE" id="PS50832">
    <property type="entry name" value="S1_IF1_TYPE"/>
    <property type="match status" value="1"/>
</dbReference>
<accession>A0A1X2GSZ1</accession>
<evidence type="ECO:0000313" key="7">
    <source>
        <dbReference type="Proteomes" id="UP000242146"/>
    </source>
</evidence>
<gene>
    <name evidence="6" type="ORF">DM01DRAFT_1332732</name>
</gene>
<keyword evidence="3" id="KW-0648">Protein biosynthesis</keyword>
<dbReference type="OrthoDB" id="1738325at2759"/>
<dbReference type="Gene3D" id="2.40.50.140">
    <property type="entry name" value="Nucleic acid-binding proteins"/>
    <property type="match status" value="1"/>
</dbReference>
<keyword evidence="7" id="KW-1185">Reference proteome</keyword>
<dbReference type="InterPro" id="IPR012340">
    <property type="entry name" value="NA-bd_OB-fold"/>
</dbReference>
<dbReference type="GO" id="GO:0003743">
    <property type="term" value="F:translation initiation factor activity"/>
    <property type="evidence" value="ECO:0007669"/>
    <property type="project" value="UniProtKB-UniRule"/>
</dbReference>
<dbReference type="GO" id="GO:0003723">
    <property type="term" value="F:RNA binding"/>
    <property type="evidence" value="ECO:0007669"/>
    <property type="project" value="UniProtKB-KW"/>
</dbReference>
<feature type="compositionally biased region" description="Acidic residues" evidence="4">
    <location>
        <begin position="120"/>
        <end position="133"/>
    </location>
</feature>
<keyword evidence="2" id="KW-0694">RNA-binding</keyword>
<dbReference type="InterPro" id="IPR006196">
    <property type="entry name" value="RNA-binding_domain_S1_IF1"/>
</dbReference>
<keyword evidence="3" id="KW-0396">Initiation factor</keyword>
<comment type="similarity">
    <text evidence="1">Belongs to the EIF1AD family.</text>
</comment>
<feature type="region of interest" description="Disordered" evidence="4">
    <location>
        <begin position="98"/>
        <end position="153"/>
    </location>
</feature>
<reference evidence="6 7" key="1">
    <citation type="submission" date="2016-07" db="EMBL/GenBank/DDBJ databases">
        <title>Pervasive Adenine N6-methylation of Active Genes in Fungi.</title>
        <authorList>
            <consortium name="DOE Joint Genome Institute"/>
            <person name="Mondo S.J."/>
            <person name="Dannebaum R.O."/>
            <person name="Kuo R.C."/>
            <person name="Labutti K."/>
            <person name="Haridas S."/>
            <person name="Kuo A."/>
            <person name="Salamov A."/>
            <person name="Ahrendt S.R."/>
            <person name="Lipzen A."/>
            <person name="Sullivan W."/>
            <person name="Andreopoulos W.B."/>
            <person name="Clum A."/>
            <person name="Lindquist E."/>
            <person name="Daum C."/>
            <person name="Ramamoorthy G.K."/>
            <person name="Gryganskyi A."/>
            <person name="Culley D."/>
            <person name="Magnuson J.K."/>
            <person name="James T.Y."/>
            <person name="O'Malley M.A."/>
            <person name="Stajich J.E."/>
            <person name="Spatafora J.W."/>
            <person name="Visel A."/>
            <person name="Grigoriev I.V."/>
        </authorList>
    </citation>
    <scope>NUCLEOTIDE SEQUENCE [LARGE SCALE GENOMIC DNA]</scope>
    <source>
        <strain evidence="6 7">NRRL 3301</strain>
    </source>
</reference>
<comment type="caution">
    <text evidence="6">The sequence shown here is derived from an EMBL/GenBank/DDBJ whole genome shotgun (WGS) entry which is preliminary data.</text>
</comment>
<dbReference type="EMBL" id="MCGT01000004">
    <property type="protein sequence ID" value="ORX60607.1"/>
    <property type="molecule type" value="Genomic_DNA"/>
</dbReference>
<feature type="compositionally biased region" description="Polar residues" evidence="4">
    <location>
        <begin position="98"/>
        <end position="116"/>
    </location>
</feature>
<evidence type="ECO:0000259" key="5">
    <source>
        <dbReference type="PROSITE" id="PS50832"/>
    </source>
</evidence>
<evidence type="ECO:0000256" key="2">
    <source>
        <dbReference type="ARBA" id="ARBA00022884"/>
    </source>
</evidence>
<dbReference type="GO" id="GO:0005634">
    <property type="term" value="C:nucleus"/>
    <property type="evidence" value="ECO:0007669"/>
    <property type="project" value="TreeGrafter"/>
</dbReference>
<dbReference type="SMART" id="SM00652">
    <property type="entry name" value="eIF1a"/>
    <property type="match status" value="1"/>
</dbReference>
<dbReference type="Pfam" id="PF01176">
    <property type="entry name" value="eIF-1a"/>
    <property type="match status" value="1"/>
</dbReference>
<feature type="domain" description="S1-like" evidence="5">
    <location>
        <begin position="19"/>
        <end position="88"/>
    </location>
</feature>
<protein>
    <submittedName>
        <fullName evidence="6">Nucleic acid-binding protein</fullName>
    </submittedName>
</protein>
<proteinExistence type="inferred from homology"/>
<dbReference type="Proteomes" id="UP000242146">
    <property type="component" value="Unassembled WGS sequence"/>
</dbReference>
<evidence type="ECO:0000313" key="6">
    <source>
        <dbReference type="EMBL" id="ORX60607.1"/>
    </source>
</evidence>
<dbReference type="InterPro" id="IPR001253">
    <property type="entry name" value="TIF_eIF-1A"/>
</dbReference>
<dbReference type="InterPro" id="IPR039294">
    <property type="entry name" value="EIF1AD"/>
</dbReference>
<evidence type="ECO:0000256" key="1">
    <source>
        <dbReference type="ARBA" id="ARBA00007340"/>
    </source>
</evidence>
<name>A0A1X2GSZ1_9FUNG</name>
<evidence type="ECO:0000256" key="4">
    <source>
        <dbReference type="SAM" id="MobiDB-lite"/>
    </source>
</evidence>
<dbReference type="PANTHER" id="PTHR21641:SF0">
    <property type="entry name" value="RNA-BINDING PROTEIN EIF1AD-RELATED"/>
    <property type="match status" value="1"/>
</dbReference>
<evidence type="ECO:0000256" key="3">
    <source>
        <dbReference type="PROSITE-ProRule" id="PRU00181"/>
    </source>
</evidence>
<dbReference type="PANTHER" id="PTHR21641">
    <property type="entry name" value="TRANSLATION INITIATION FACTOR-RELATED"/>
    <property type="match status" value="1"/>
</dbReference>
<dbReference type="SUPFAM" id="SSF50249">
    <property type="entry name" value="Nucleic acid-binding proteins"/>
    <property type="match status" value="1"/>
</dbReference>
<dbReference type="STRING" id="101127.A0A1X2GSZ1"/>
<organism evidence="6 7">
    <name type="scientific">Hesseltinella vesiculosa</name>
    <dbReference type="NCBI Taxonomy" id="101127"/>
    <lineage>
        <taxon>Eukaryota</taxon>
        <taxon>Fungi</taxon>
        <taxon>Fungi incertae sedis</taxon>
        <taxon>Mucoromycota</taxon>
        <taxon>Mucoromycotina</taxon>
        <taxon>Mucoromycetes</taxon>
        <taxon>Mucorales</taxon>
        <taxon>Cunninghamellaceae</taxon>
        <taxon>Hesseltinella</taxon>
    </lineage>
</organism>
<dbReference type="AlphaFoldDB" id="A0A1X2GSZ1"/>